<organism evidence="1 2">
    <name type="scientific">Mycobacterium angelicum</name>
    <dbReference type="NCBI Taxonomy" id="470074"/>
    <lineage>
        <taxon>Bacteria</taxon>
        <taxon>Bacillati</taxon>
        <taxon>Actinomycetota</taxon>
        <taxon>Actinomycetes</taxon>
        <taxon>Mycobacteriales</taxon>
        <taxon>Mycobacteriaceae</taxon>
        <taxon>Mycobacterium</taxon>
    </lineage>
</organism>
<dbReference type="AlphaFoldDB" id="A0A1W9Z4W8"/>
<feature type="non-terminal residue" evidence="1">
    <location>
        <position position="93"/>
    </location>
</feature>
<comment type="caution">
    <text evidence="1">The sequence shown here is derived from an EMBL/GenBank/DDBJ whole genome shotgun (WGS) entry which is preliminary data.</text>
</comment>
<evidence type="ECO:0000313" key="2">
    <source>
        <dbReference type="Proteomes" id="UP000192284"/>
    </source>
</evidence>
<sequence>MLGHDAGIGLCSTVVAGAAVIALEAVLADGSVSGVNGCDATIRVRACTARAARARGAASGAGAAVPTSANGPCLAEQAARTAGAPVAPGAAVA</sequence>
<gene>
    <name evidence="1" type="ORF">BST12_29125</name>
</gene>
<name>A0A1W9Z4W8_MYCAN</name>
<accession>A0A1W9Z4W8</accession>
<protein>
    <submittedName>
        <fullName evidence="1">Uncharacterized protein</fullName>
    </submittedName>
</protein>
<dbReference type="EMBL" id="MVHE01000224">
    <property type="protein sequence ID" value="ORA07375.1"/>
    <property type="molecule type" value="Genomic_DNA"/>
</dbReference>
<keyword evidence="2" id="KW-1185">Reference proteome</keyword>
<evidence type="ECO:0000313" key="1">
    <source>
        <dbReference type="EMBL" id="ORA07375.1"/>
    </source>
</evidence>
<dbReference type="Proteomes" id="UP000192284">
    <property type="component" value="Unassembled WGS sequence"/>
</dbReference>
<reference evidence="1 2" key="1">
    <citation type="submission" date="2017-02" db="EMBL/GenBank/DDBJ databases">
        <title>The new phylogeny of genus Mycobacterium.</title>
        <authorList>
            <person name="Tortoli E."/>
            <person name="Trovato A."/>
            <person name="Cirillo D.M."/>
        </authorList>
    </citation>
    <scope>NUCLEOTIDE SEQUENCE [LARGE SCALE GENOMIC DNA]</scope>
    <source>
        <strain evidence="1 2">DSM 45057</strain>
    </source>
</reference>
<proteinExistence type="predicted"/>